<dbReference type="RefSeq" id="WP_015399924.1">
    <property type="nucleotide sequence ID" value="NC_020302.1"/>
</dbReference>
<dbReference type="KEGG" id="chn:A605_02435"/>
<protein>
    <recommendedName>
        <fullName evidence="2">DUF6286 domain-containing protein</fullName>
    </recommendedName>
</protein>
<feature type="domain" description="DUF6286" evidence="2">
    <location>
        <begin position="83"/>
        <end position="182"/>
    </location>
</feature>
<dbReference type="EMBL" id="CP003697">
    <property type="protein sequence ID" value="AGF71501.1"/>
    <property type="molecule type" value="Genomic_DNA"/>
</dbReference>
<dbReference type="AlphaFoldDB" id="M1P4F0"/>
<dbReference type="STRING" id="1121362.A605_02435"/>
<accession>M1P4F0</accession>
<feature type="transmembrane region" description="Helical" evidence="1">
    <location>
        <begin position="73"/>
        <end position="93"/>
    </location>
</feature>
<evidence type="ECO:0000313" key="3">
    <source>
        <dbReference type="EMBL" id="AGF71501.1"/>
    </source>
</evidence>
<evidence type="ECO:0000313" key="4">
    <source>
        <dbReference type="Proteomes" id="UP000011723"/>
    </source>
</evidence>
<evidence type="ECO:0000256" key="1">
    <source>
        <dbReference type="SAM" id="Phobius"/>
    </source>
</evidence>
<keyword evidence="4" id="KW-1185">Reference proteome</keyword>
<dbReference type="eggNOG" id="COG1302">
    <property type="taxonomic scope" value="Bacteria"/>
</dbReference>
<keyword evidence="1" id="KW-0812">Transmembrane</keyword>
<sequence>MSAEPNIGPTRRTPEPKAQPVARYVAMVIGLALLAVAVICARELWLRNSADVAWDSWVDPVVLTVGSATFEPWMLPVGILAVVLGALLMWIGVRPRTRTHRRLGSPAPLWMRPTDIARMTSAQTRRVAGVLSAHSQVSGKTLTVTVSGGAEDSGLAARVEEEVVSLLEELGLTALSPRVRVRPHTEVTR</sequence>
<dbReference type="PATRIC" id="fig|1121362.3.peg.488"/>
<feature type="transmembrane region" description="Helical" evidence="1">
    <location>
        <begin position="21"/>
        <end position="45"/>
    </location>
</feature>
<dbReference type="Pfam" id="PF19803">
    <property type="entry name" value="DUF6286"/>
    <property type="match status" value="1"/>
</dbReference>
<keyword evidence="1" id="KW-0472">Membrane</keyword>
<reference evidence="3 4" key="1">
    <citation type="journal article" date="2012" name="Stand. Genomic Sci.">
        <title>Genome sequence of the halotolerant bacterium Corynebacterium halotolerans type strain YIM 70093(T) (= DSM 44683(T)).</title>
        <authorList>
            <person name="Ruckert C."/>
            <person name="Albersmeier A."/>
            <person name="Al-Dilaimi A."/>
            <person name="Niehaus K."/>
            <person name="Szczepanowski R."/>
            <person name="Kalinowski J."/>
        </authorList>
    </citation>
    <scope>NUCLEOTIDE SEQUENCE [LARGE SCALE GENOMIC DNA]</scope>
    <source>
        <strain evidence="3">YIM 70093</strain>
    </source>
</reference>
<dbReference type="InterPro" id="IPR046253">
    <property type="entry name" value="DUF6286"/>
</dbReference>
<evidence type="ECO:0000259" key="2">
    <source>
        <dbReference type="Pfam" id="PF19803"/>
    </source>
</evidence>
<gene>
    <name evidence="3" type="ORF">A605_02435</name>
</gene>
<dbReference type="OrthoDB" id="5197468at2"/>
<name>M1P4F0_9CORY</name>
<organism evidence="3 4">
    <name type="scientific">Corynebacterium halotolerans YIM 70093 = DSM 44683</name>
    <dbReference type="NCBI Taxonomy" id="1121362"/>
    <lineage>
        <taxon>Bacteria</taxon>
        <taxon>Bacillati</taxon>
        <taxon>Actinomycetota</taxon>
        <taxon>Actinomycetes</taxon>
        <taxon>Mycobacteriales</taxon>
        <taxon>Corynebacteriaceae</taxon>
        <taxon>Corynebacterium</taxon>
    </lineage>
</organism>
<keyword evidence="1" id="KW-1133">Transmembrane helix</keyword>
<proteinExistence type="predicted"/>
<dbReference type="Proteomes" id="UP000011723">
    <property type="component" value="Chromosome"/>
</dbReference>
<dbReference type="HOGENOM" id="CLU_096021_1_0_11"/>